<dbReference type="KEGG" id="lmi:LMXM_34_1040"/>
<gene>
    <name evidence="7" type="ORF">LMXM_34_1040</name>
</gene>
<dbReference type="InterPro" id="IPR000571">
    <property type="entry name" value="Znf_CCCH"/>
</dbReference>
<dbReference type="FunFam" id="4.10.1000.10:FF:000003">
    <property type="entry name" value="Zinc finger CCCH domain-containing protein"/>
    <property type="match status" value="1"/>
</dbReference>
<dbReference type="Proteomes" id="UP000007259">
    <property type="component" value="Chromosome 34"/>
</dbReference>
<dbReference type="RefSeq" id="XP_003879101.1">
    <property type="nucleotide sequence ID" value="XM_003879052.1"/>
</dbReference>
<dbReference type="GeneID" id="13450818"/>
<dbReference type="Gene3D" id="4.10.1000.10">
    <property type="entry name" value="Zinc finger, CCCH-type"/>
    <property type="match status" value="1"/>
</dbReference>
<feature type="region of interest" description="Disordered" evidence="5">
    <location>
        <begin position="86"/>
        <end position="122"/>
    </location>
</feature>
<sequence length="311" mass="35752">MSKNTGSVTEQHKRISHAAGDNNEEEKHILAGRYKTKLCKNYVAKGECPYDVRCMFAHGEDELRTSDDNIRDGLVTEEAIKDFQRQQNQAKRRAAFAAAREHNNHDHSHSHNHSHTHNHTVRPVSHRNAYEIEENVESNEVYHNRHRHHNVRLHPQQESVSIPQPQQQQQQQHEEQFQLQSAVVQYYTHNPYVFDLIPAVARLFPVYHDVVEEGCWYEEEPAPAQEDYYFPSSDMMMPLVPSLVTQQYLPYPHQQCGKQFETVASASTYSGEEAMYGHSESSASSVYRSVARCTAAELPSNSDIPAMVMEP</sequence>
<name>E9B5Y4_LEIMU</name>
<dbReference type="OrthoDB" id="410307at2759"/>
<dbReference type="GO" id="GO:0051252">
    <property type="term" value="P:regulation of RNA metabolic process"/>
    <property type="evidence" value="ECO:0007669"/>
    <property type="project" value="UniProtKB-ARBA"/>
</dbReference>
<feature type="region of interest" description="Disordered" evidence="5">
    <location>
        <begin position="1"/>
        <end position="22"/>
    </location>
</feature>
<protein>
    <recommendedName>
        <fullName evidence="6">C3H1-type domain-containing protein</fullName>
    </recommendedName>
</protein>
<evidence type="ECO:0000259" key="6">
    <source>
        <dbReference type="PROSITE" id="PS50103"/>
    </source>
</evidence>
<feature type="zinc finger region" description="C3H1-type" evidence="4">
    <location>
        <begin position="33"/>
        <end position="61"/>
    </location>
</feature>
<feature type="domain" description="C3H1-type" evidence="6">
    <location>
        <begin position="33"/>
        <end position="61"/>
    </location>
</feature>
<feature type="compositionally biased region" description="Low complexity" evidence="5">
    <location>
        <begin position="156"/>
        <end position="175"/>
    </location>
</feature>
<evidence type="ECO:0000256" key="4">
    <source>
        <dbReference type="PROSITE-ProRule" id="PRU00723"/>
    </source>
</evidence>
<dbReference type="EMBL" id="FR799587">
    <property type="protein sequence ID" value="CBZ30655.1"/>
    <property type="molecule type" value="Genomic_DNA"/>
</dbReference>
<dbReference type="AlphaFoldDB" id="E9B5Y4"/>
<evidence type="ECO:0000313" key="8">
    <source>
        <dbReference type="Proteomes" id="UP000007259"/>
    </source>
</evidence>
<keyword evidence="2 4" id="KW-0863">Zinc-finger</keyword>
<evidence type="ECO:0000313" key="7">
    <source>
        <dbReference type="EMBL" id="CBZ30655.1"/>
    </source>
</evidence>
<evidence type="ECO:0000256" key="5">
    <source>
        <dbReference type="SAM" id="MobiDB-lite"/>
    </source>
</evidence>
<dbReference type="VEuPathDB" id="TriTrypDB:LmxM.34.1040"/>
<proteinExistence type="predicted"/>
<dbReference type="InterPro" id="IPR036855">
    <property type="entry name" value="Znf_CCCH_sf"/>
</dbReference>
<dbReference type="Pfam" id="PF00642">
    <property type="entry name" value="zf-CCCH"/>
    <property type="match status" value="1"/>
</dbReference>
<dbReference type="PhylomeDB" id="E9B5Y4"/>
<feature type="compositionally biased region" description="Basic and acidic residues" evidence="5">
    <location>
        <begin position="99"/>
        <end position="109"/>
    </location>
</feature>
<dbReference type="PROSITE" id="PS50103">
    <property type="entry name" value="ZF_C3H1"/>
    <property type="match status" value="1"/>
</dbReference>
<dbReference type="OMA" id="HNHTVRP"/>
<evidence type="ECO:0000256" key="3">
    <source>
        <dbReference type="ARBA" id="ARBA00022833"/>
    </source>
</evidence>
<evidence type="ECO:0000256" key="2">
    <source>
        <dbReference type="ARBA" id="ARBA00022771"/>
    </source>
</evidence>
<keyword evidence="8" id="KW-1185">Reference proteome</keyword>
<dbReference type="SMART" id="SM00356">
    <property type="entry name" value="ZnF_C3H1"/>
    <property type="match status" value="1"/>
</dbReference>
<dbReference type="GO" id="GO:0008270">
    <property type="term" value="F:zinc ion binding"/>
    <property type="evidence" value="ECO:0007669"/>
    <property type="project" value="UniProtKB-KW"/>
</dbReference>
<keyword evidence="1 4" id="KW-0479">Metal-binding</keyword>
<organism evidence="7 8">
    <name type="scientific">Leishmania mexicana (strain MHOM/GT/2001/U1103)</name>
    <dbReference type="NCBI Taxonomy" id="929439"/>
    <lineage>
        <taxon>Eukaryota</taxon>
        <taxon>Discoba</taxon>
        <taxon>Euglenozoa</taxon>
        <taxon>Kinetoplastea</taxon>
        <taxon>Metakinetoplastina</taxon>
        <taxon>Trypanosomatida</taxon>
        <taxon>Trypanosomatidae</taxon>
        <taxon>Leishmaniinae</taxon>
        <taxon>Leishmania</taxon>
    </lineage>
</organism>
<dbReference type="SUPFAM" id="SSF90229">
    <property type="entry name" value="CCCH zinc finger"/>
    <property type="match status" value="1"/>
</dbReference>
<reference evidence="7 8" key="1">
    <citation type="journal article" date="2011" name="Genome Res.">
        <title>Chromosome and gene copy number variation allow major structural change between species and strains of Leishmania.</title>
        <authorList>
            <person name="Rogers M.B."/>
            <person name="Hilley J.D."/>
            <person name="Dickens N.J."/>
            <person name="Wilkes J."/>
            <person name="Bates P.A."/>
            <person name="Depledge D.P."/>
            <person name="Harris D."/>
            <person name="Her Y."/>
            <person name="Herzyk P."/>
            <person name="Imamura H."/>
            <person name="Otto T.D."/>
            <person name="Sanders M."/>
            <person name="Seeger K."/>
            <person name="Dujardin J.C."/>
            <person name="Berriman M."/>
            <person name="Smith D.F."/>
            <person name="Hertz-Fowler C."/>
            <person name="Mottram J.C."/>
        </authorList>
    </citation>
    <scope>NUCLEOTIDE SEQUENCE [LARGE SCALE GENOMIC DNA]</scope>
    <source>
        <strain evidence="7 8">MHOM/GT/2001/U1103</strain>
    </source>
</reference>
<accession>E9B5Y4</accession>
<feature type="region of interest" description="Disordered" evidence="5">
    <location>
        <begin position="154"/>
        <end position="175"/>
    </location>
</feature>
<evidence type="ECO:0000256" key="1">
    <source>
        <dbReference type="ARBA" id="ARBA00022723"/>
    </source>
</evidence>
<feature type="compositionally biased region" description="Basic residues" evidence="5">
    <location>
        <begin position="110"/>
        <end position="120"/>
    </location>
</feature>
<dbReference type="GO" id="GO:0010468">
    <property type="term" value="P:regulation of gene expression"/>
    <property type="evidence" value="ECO:0007669"/>
    <property type="project" value="UniProtKB-ARBA"/>
</dbReference>
<keyword evidence="3 4" id="KW-0862">Zinc</keyword>